<accession>A0A0K2U4Q6</accession>
<organism evidence="1">
    <name type="scientific">Lepeophtheirus salmonis</name>
    <name type="common">Salmon louse</name>
    <name type="synonym">Caligus salmonis</name>
    <dbReference type="NCBI Taxonomy" id="72036"/>
    <lineage>
        <taxon>Eukaryota</taxon>
        <taxon>Metazoa</taxon>
        <taxon>Ecdysozoa</taxon>
        <taxon>Arthropoda</taxon>
        <taxon>Crustacea</taxon>
        <taxon>Multicrustacea</taxon>
        <taxon>Hexanauplia</taxon>
        <taxon>Copepoda</taxon>
        <taxon>Siphonostomatoida</taxon>
        <taxon>Caligidae</taxon>
        <taxon>Lepeophtheirus</taxon>
    </lineage>
</organism>
<sequence>LLFNNTIIYLDNIYCSLINVIPVPLTRMRQFYYDNKIVLNHLIFIAL</sequence>
<dbReference type="EMBL" id="HACA01015654">
    <property type="protein sequence ID" value="CDW33015.1"/>
    <property type="molecule type" value="Transcribed_RNA"/>
</dbReference>
<dbReference type="AlphaFoldDB" id="A0A0K2U4Q6"/>
<reference evidence="1" key="1">
    <citation type="submission" date="2014-05" db="EMBL/GenBank/DDBJ databases">
        <authorList>
            <person name="Chronopoulou M."/>
        </authorList>
    </citation>
    <scope>NUCLEOTIDE SEQUENCE</scope>
    <source>
        <tissue evidence="1">Whole organism</tissue>
    </source>
</reference>
<name>A0A0K2U4Q6_LEPSM</name>
<feature type="non-terminal residue" evidence="1">
    <location>
        <position position="1"/>
    </location>
</feature>
<proteinExistence type="predicted"/>
<evidence type="ECO:0000313" key="1">
    <source>
        <dbReference type="EMBL" id="CDW33015.1"/>
    </source>
</evidence>
<protein>
    <submittedName>
        <fullName evidence="1">Uncharacterized protein</fullName>
    </submittedName>
</protein>